<evidence type="ECO:0000313" key="1">
    <source>
        <dbReference type="EMBL" id="CAJ2510807.1"/>
    </source>
</evidence>
<accession>A0AAI8VTI2</accession>
<protein>
    <submittedName>
        <fullName evidence="1">Uu.00g064320.m01.CDS01</fullName>
    </submittedName>
</protein>
<comment type="caution">
    <text evidence="1">The sequence shown here is derived from an EMBL/GenBank/DDBJ whole genome shotgun (WGS) entry which is preliminary data.</text>
</comment>
<keyword evidence="2" id="KW-1185">Reference proteome</keyword>
<dbReference type="Proteomes" id="UP001295740">
    <property type="component" value="Unassembled WGS sequence"/>
</dbReference>
<dbReference type="EMBL" id="CAUWAG010000018">
    <property type="protein sequence ID" value="CAJ2510807.1"/>
    <property type="molecule type" value="Genomic_DNA"/>
</dbReference>
<reference evidence="1" key="1">
    <citation type="submission" date="2023-10" db="EMBL/GenBank/DDBJ databases">
        <authorList>
            <person name="Hackl T."/>
        </authorList>
    </citation>
    <scope>NUCLEOTIDE SEQUENCE</scope>
</reference>
<proteinExistence type="predicted"/>
<sequence>MVVWFLFGGDYDAKIKSLTPWMLVFTGPTSSTISLHYPYDECYDFCCFFLFALYYYKNDYTRVAVAGVCLLLAYADQRDWTKIKLYTTLELLVVSFPHIRRFCKLALPPDQRSRGKIASYLAT</sequence>
<name>A0AAI8VTI2_9PEZI</name>
<gene>
    <name evidence="1" type="ORF">KHLLAP_LOCUS11275</name>
</gene>
<dbReference type="AlphaFoldDB" id="A0AAI8VTI2"/>
<evidence type="ECO:0000313" key="2">
    <source>
        <dbReference type="Proteomes" id="UP001295740"/>
    </source>
</evidence>
<organism evidence="1 2">
    <name type="scientific">Anthostomella pinea</name>
    <dbReference type="NCBI Taxonomy" id="933095"/>
    <lineage>
        <taxon>Eukaryota</taxon>
        <taxon>Fungi</taxon>
        <taxon>Dikarya</taxon>
        <taxon>Ascomycota</taxon>
        <taxon>Pezizomycotina</taxon>
        <taxon>Sordariomycetes</taxon>
        <taxon>Xylariomycetidae</taxon>
        <taxon>Xylariales</taxon>
        <taxon>Xylariaceae</taxon>
        <taxon>Anthostomella</taxon>
    </lineage>
</organism>